<gene>
    <name evidence="9" type="ORF">ElyMa_000773000</name>
</gene>
<comment type="similarity">
    <text evidence="2 8">Belongs to the glycosyltransferase 92 family.</text>
</comment>
<comment type="subcellular location">
    <subcellularLocation>
        <location evidence="1">Membrane</location>
        <topology evidence="1">Single-pass membrane protein</topology>
    </subcellularLocation>
</comment>
<keyword evidence="4 8" id="KW-0808">Transferase</keyword>
<dbReference type="GO" id="GO:0016757">
    <property type="term" value="F:glycosyltransferase activity"/>
    <property type="evidence" value="ECO:0007669"/>
    <property type="project" value="UniProtKB-UniRule"/>
</dbReference>
<reference evidence="9 10" key="1">
    <citation type="journal article" date="2021" name="Elife">
        <title>Chloroplast acquisition without the gene transfer in kleptoplastic sea slugs, Plakobranchus ocellatus.</title>
        <authorList>
            <person name="Maeda T."/>
            <person name="Takahashi S."/>
            <person name="Yoshida T."/>
            <person name="Shimamura S."/>
            <person name="Takaki Y."/>
            <person name="Nagai Y."/>
            <person name="Toyoda A."/>
            <person name="Suzuki Y."/>
            <person name="Arimoto A."/>
            <person name="Ishii H."/>
            <person name="Satoh N."/>
            <person name="Nishiyama T."/>
            <person name="Hasebe M."/>
            <person name="Maruyama T."/>
            <person name="Minagawa J."/>
            <person name="Obokata J."/>
            <person name="Shigenobu S."/>
        </authorList>
    </citation>
    <scope>NUCLEOTIDE SEQUENCE [LARGE SCALE GENOMIC DNA]</scope>
</reference>
<evidence type="ECO:0000256" key="3">
    <source>
        <dbReference type="ARBA" id="ARBA00022676"/>
    </source>
</evidence>
<evidence type="ECO:0000256" key="5">
    <source>
        <dbReference type="ARBA" id="ARBA00022692"/>
    </source>
</evidence>
<evidence type="ECO:0000256" key="8">
    <source>
        <dbReference type="RuleBase" id="RU366017"/>
    </source>
</evidence>
<keyword evidence="7" id="KW-0472">Membrane</keyword>
<accession>A0AAV4GSN2</accession>
<dbReference type="Pfam" id="PF01697">
    <property type="entry name" value="Glyco_transf_92"/>
    <property type="match status" value="1"/>
</dbReference>
<keyword evidence="5" id="KW-0812">Transmembrane</keyword>
<dbReference type="PANTHER" id="PTHR21461:SF69">
    <property type="entry name" value="GLYCOSYLTRANSFERASE FAMILY 92 PROTEIN"/>
    <property type="match status" value="1"/>
</dbReference>
<comment type="caution">
    <text evidence="9">The sequence shown here is derived from an EMBL/GenBank/DDBJ whole genome shotgun (WGS) entry which is preliminary data.</text>
</comment>
<feature type="non-terminal residue" evidence="9">
    <location>
        <position position="1"/>
    </location>
</feature>
<organism evidence="9 10">
    <name type="scientific">Elysia marginata</name>
    <dbReference type="NCBI Taxonomy" id="1093978"/>
    <lineage>
        <taxon>Eukaryota</taxon>
        <taxon>Metazoa</taxon>
        <taxon>Spiralia</taxon>
        <taxon>Lophotrochozoa</taxon>
        <taxon>Mollusca</taxon>
        <taxon>Gastropoda</taxon>
        <taxon>Heterobranchia</taxon>
        <taxon>Euthyneura</taxon>
        <taxon>Panpulmonata</taxon>
        <taxon>Sacoglossa</taxon>
        <taxon>Placobranchoidea</taxon>
        <taxon>Plakobranchidae</taxon>
        <taxon>Elysia</taxon>
    </lineage>
</organism>
<evidence type="ECO:0000256" key="6">
    <source>
        <dbReference type="ARBA" id="ARBA00022989"/>
    </source>
</evidence>
<keyword evidence="3 8" id="KW-0328">Glycosyltransferase</keyword>
<dbReference type="AlphaFoldDB" id="A0AAV4GSN2"/>
<keyword evidence="6" id="KW-1133">Transmembrane helix</keyword>
<keyword evidence="10" id="KW-1185">Reference proteome</keyword>
<protein>
    <recommendedName>
        <fullName evidence="8">Glycosyltransferase family 92 protein</fullName>
        <ecNumber evidence="8">2.4.1.-</ecNumber>
    </recommendedName>
</protein>
<dbReference type="Proteomes" id="UP000762676">
    <property type="component" value="Unassembled WGS sequence"/>
</dbReference>
<evidence type="ECO:0000256" key="7">
    <source>
        <dbReference type="ARBA" id="ARBA00023136"/>
    </source>
</evidence>
<dbReference type="PANTHER" id="PTHR21461">
    <property type="entry name" value="GLYCOSYLTRANSFERASE FAMILY 92 PROTEIN"/>
    <property type="match status" value="1"/>
</dbReference>
<evidence type="ECO:0000256" key="2">
    <source>
        <dbReference type="ARBA" id="ARBA00007647"/>
    </source>
</evidence>
<name>A0AAV4GSN2_9GAST</name>
<evidence type="ECO:0000313" key="10">
    <source>
        <dbReference type="Proteomes" id="UP000762676"/>
    </source>
</evidence>
<dbReference type="EMBL" id="BMAT01001578">
    <property type="protein sequence ID" value="GFR88558.1"/>
    <property type="molecule type" value="Genomic_DNA"/>
</dbReference>
<evidence type="ECO:0000313" key="9">
    <source>
        <dbReference type="EMBL" id="GFR88558.1"/>
    </source>
</evidence>
<proteinExistence type="inferred from homology"/>
<evidence type="ECO:0000256" key="1">
    <source>
        <dbReference type="ARBA" id="ARBA00004167"/>
    </source>
</evidence>
<dbReference type="InterPro" id="IPR008166">
    <property type="entry name" value="Glyco_transf_92"/>
</dbReference>
<dbReference type="GO" id="GO:0005737">
    <property type="term" value="C:cytoplasm"/>
    <property type="evidence" value="ECO:0007669"/>
    <property type="project" value="TreeGrafter"/>
</dbReference>
<evidence type="ECO:0000256" key="4">
    <source>
        <dbReference type="ARBA" id="ARBA00022679"/>
    </source>
</evidence>
<dbReference type="GO" id="GO:0016020">
    <property type="term" value="C:membrane"/>
    <property type="evidence" value="ECO:0007669"/>
    <property type="project" value="UniProtKB-SubCell"/>
</dbReference>
<sequence>VWQRIKGFTVQRGAEWRYNGNYSGRNWTVMASSLSKIHTRTNVSLNVSRGKVEHNVEGTHLTDNLTTPTPYSDGIQHRFQLVEGISSRLYIYGALWNVQNVRLISIMVQGYVFKNLWCVLYYTVDKSDNGIRVKPVVKELHTNKSPYTSAAIKCPNKPEQHAGDVPLFVGLVESETAAPNQTFPVENLNKDAGTLQEFTVCVPALFKMTNAALLVQKIEMIRFFGAGRLVLYNTSISSNVDAVLRMYTSDWLEGRETFEVVVLPWNLPTENGKTINIPYYAQQLAIDDCMYRYKRLSKYMVFNDLDEFLVPLKHENWSALVAERRRMKPNSIGWLFRSSVLNEDRPSPAPGFEDDYMRYGSGILGLISRDQFVYPPNDRAKLIVDPTTIEEMGVHLIWKGGGVTDNLPVDVGMLFHYRKPLGECRRQVRETRLVDKYGKRLVAALQKSWSRLPAVELGWTPWKAADKTKCKES</sequence>
<dbReference type="EC" id="2.4.1.-" evidence="8"/>